<name>A0A8H7K3X7_BIOOC</name>
<dbReference type="Gene3D" id="2.60.40.2440">
    <property type="entry name" value="Carbohydrate binding type-21 domain"/>
    <property type="match status" value="1"/>
</dbReference>
<accession>A0A8H7K3X7</accession>
<proteinExistence type="predicted"/>
<dbReference type="GO" id="GO:0000164">
    <property type="term" value="C:protein phosphatase type 1 complex"/>
    <property type="evidence" value="ECO:0007669"/>
    <property type="project" value="TreeGrafter"/>
</dbReference>
<evidence type="ECO:0000313" key="3">
    <source>
        <dbReference type="Proteomes" id="UP000616885"/>
    </source>
</evidence>
<dbReference type="InterPro" id="IPR038175">
    <property type="entry name" value="CBM21_dom_sf"/>
</dbReference>
<dbReference type="PROSITE" id="PS51159">
    <property type="entry name" value="CBM21"/>
    <property type="match status" value="1"/>
</dbReference>
<dbReference type="InterPro" id="IPR005036">
    <property type="entry name" value="CBM21_dom"/>
</dbReference>
<evidence type="ECO:0000259" key="1">
    <source>
        <dbReference type="PROSITE" id="PS51159"/>
    </source>
</evidence>
<comment type="caution">
    <text evidence="2">The sequence shown here is derived from an EMBL/GenBank/DDBJ whole genome shotgun (WGS) entry which is preliminary data.</text>
</comment>
<gene>
    <name evidence="2" type="ORF">IM811_006900</name>
</gene>
<sequence length="178" mass="20117">MKSVLCRFTLDRWATFSDVCANYSPRVEYAGETEGYDRFEFSINLLGPIGLGVERIILCVCFACNNQLYWDNNNGANYNILLAKQTSIGEEGPLVLDCRPLESISANHAQNIDRTMIDDVPLKINKPQTSVAKIPISFKQQLRAKQLPISIRSRADHWPSVSENHFLYSGWNEISCGE</sequence>
<dbReference type="PANTHER" id="PTHR12307">
    <property type="entry name" value="PROTEIN PHOSPHATASE 1 REGULATORY SUBUNIT"/>
    <property type="match status" value="1"/>
</dbReference>
<dbReference type="InterPro" id="IPR050782">
    <property type="entry name" value="PP1_regulatory_subunit_3"/>
</dbReference>
<dbReference type="GO" id="GO:0008157">
    <property type="term" value="F:protein phosphatase 1 binding"/>
    <property type="evidence" value="ECO:0007669"/>
    <property type="project" value="TreeGrafter"/>
</dbReference>
<dbReference type="EMBL" id="JADCTT010000018">
    <property type="protein sequence ID" value="KAF9743244.1"/>
    <property type="molecule type" value="Genomic_DNA"/>
</dbReference>
<dbReference type="Proteomes" id="UP000616885">
    <property type="component" value="Unassembled WGS sequence"/>
</dbReference>
<dbReference type="PANTHER" id="PTHR12307:SF36">
    <property type="entry name" value="GLYCOGEN-BINDING SUBUNIT 76A"/>
    <property type="match status" value="1"/>
</dbReference>
<dbReference type="GO" id="GO:0005979">
    <property type="term" value="P:regulation of glycogen biosynthetic process"/>
    <property type="evidence" value="ECO:0007669"/>
    <property type="project" value="TreeGrafter"/>
</dbReference>
<reference evidence="2" key="1">
    <citation type="submission" date="2020-10" db="EMBL/GenBank/DDBJ databases">
        <title>High-Quality Genome Resource of Clonostachys rosea strain S41 by Oxford Nanopore Long-Read Sequencing.</title>
        <authorList>
            <person name="Wang H."/>
        </authorList>
    </citation>
    <scope>NUCLEOTIDE SEQUENCE</scope>
    <source>
        <strain evidence="2">S41</strain>
    </source>
</reference>
<feature type="domain" description="CBM21" evidence="1">
    <location>
        <begin position="1"/>
        <end position="81"/>
    </location>
</feature>
<organism evidence="2 3">
    <name type="scientific">Bionectria ochroleuca</name>
    <name type="common">Gliocladium roseum</name>
    <dbReference type="NCBI Taxonomy" id="29856"/>
    <lineage>
        <taxon>Eukaryota</taxon>
        <taxon>Fungi</taxon>
        <taxon>Dikarya</taxon>
        <taxon>Ascomycota</taxon>
        <taxon>Pezizomycotina</taxon>
        <taxon>Sordariomycetes</taxon>
        <taxon>Hypocreomycetidae</taxon>
        <taxon>Hypocreales</taxon>
        <taxon>Bionectriaceae</taxon>
        <taxon>Clonostachys</taxon>
    </lineage>
</organism>
<dbReference type="GO" id="GO:2001069">
    <property type="term" value="F:glycogen binding"/>
    <property type="evidence" value="ECO:0007669"/>
    <property type="project" value="TreeGrafter"/>
</dbReference>
<dbReference type="Pfam" id="PF03370">
    <property type="entry name" value="CBM_21"/>
    <property type="match status" value="1"/>
</dbReference>
<dbReference type="AlphaFoldDB" id="A0A8H7K3X7"/>
<protein>
    <recommendedName>
        <fullName evidence="1">CBM21 domain-containing protein</fullName>
    </recommendedName>
</protein>
<evidence type="ECO:0000313" key="2">
    <source>
        <dbReference type="EMBL" id="KAF9743244.1"/>
    </source>
</evidence>